<reference evidence="1 2" key="1">
    <citation type="journal article" date="2018" name="Front. Microbiol.">
        <title>Jumbo Bacteriophages Are Represented Within an Increasing Diversity of Environmental Viruses Infecting the Emerging Phytopathogen, Dickeya solani.</title>
        <authorList>
            <person name="Day A.W."/>
            <person name="Ahn J."/>
            <person name="Salmond G.P.C."/>
        </authorList>
    </citation>
    <scope>NUCLEOTIDE SEQUENCE [LARGE SCALE GENOMIC DNA]</scope>
</reference>
<organism evidence="1 2">
    <name type="scientific">Dickeya phage vB_DsoM_JA13</name>
    <dbReference type="NCBI Taxonomy" id="2283030"/>
    <lineage>
        <taxon>Viruses</taxon>
        <taxon>Duplodnaviria</taxon>
        <taxon>Heunggongvirae</taxon>
        <taxon>Uroviricota</taxon>
        <taxon>Caudoviricetes</taxon>
        <taxon>Salmondvirus</taxon>
        <taxon>Salmondvirus JA11</taxon>
    </lineage>
</organism>
<gene>
    <name evidence="1" type="ORF">JA13_100</name>
</gene>
<proteinExistence type="predicted"/>
<protein>
    <submittedName>
        <fullName evidence="1">Uncharacterized protein</fullName>
    </submittedName>
</protein>
<evidence type="ECO:0000313" key="2">
    <source>
        <dbReference type="Proteomes" id="UP000263742"/>
    </source>
</evidence>
<evidence type="ECO:0000313" key="1">
    <source>
        <dbReference type="EMBL" id="AXG66503.1"/>
    </source>
</evidence>
<name>A0A384ZW78_9CAUD</name>
<sequence>MKSQTPDFFLDFFQDNAAIGELFDIIAEHNDERNLDVIQQLIDIRRITNKSTTEVLEESVQEIGINVTRDIMSFRSEVFKNIFDVLPEYSEVSGTKNWHKFVAILLGANFESYRLYTNDYQSFVPTPLGTLIKDGGTWYKTTHVDLEVDAHLINSGLDLTIDRDSKNDIVNALVAVGMTQAQAEEWHLNHIGFDPVNIDPYQKAARNVMFFRRCAQLFYQWAPIEEVLHGVYTTLNIAAEIYIGAHSVVEPVRRSYVGKALVSELQFIQPDFIHGGEEISFGVNVLYSDSSVTTEEVYVKDHEMIESRNGNKVTFKEPAAIRTIQLTVVYGETEHEISVRLFPLGIEPDPVSIELVEKTLYGNSSTQIQVYGTYANGQRRDLTASGNVILETPLGSFNGSFLVLPYVAADTKIAIKARYQGIFDYYATKEFAVKKSEMELVPVSLSISVGDSVNQGEEIELRTIVTYNDNSSRVVEPQYLSTSEHTKVVEKYLRSNVLRNDYLTSLVAQYTENEATVSTTKSIKFIAPKTKLADLKIVLPSVVQERDIVQPKAIALYVLDSATQKQIDDRDPSIIVAELEVEAQWSTTADLNAGVRNIPDLNKETGKFQAPIISDGHETFSLNAGIIEGNTVKTFQKLFEIYSTIYVPRILDLLSSGKLNSGSTLNLPVACTWNTGKTVAALAKVSVEFIPSPSAKTEAYSRTVALQEEAIKNGQDPTKFDPNNPDYSRWVTLTIGDSTQNMYDPFASAGGKIKQLYFKGDLHGTARIKMEYTYDTHTITNIRDIVLVPVRSLVSSVEIECYDILFENSRTFARLFATYEDGTQEYVQAANWSASWPEQDEVDYELIKFNPSTYTGMAVVEILEGRTPKSFADFKSMEASKLPMLLNIGSLKELSETSFDGAIVQVNKLSFDSYANIKARFYRIESSLTVQLRIPDRESINTIISARIDGATNIRADVQGESYALVCTFELPGIVKNMDGSYGNIPKSTYDAEMTCDWFITDHYTLDITNNQRTLIPSSSPVAVIDDEGNLTPTINSDTAVKIRARYQCDGYSIERYLLVYITRANTYLLSMGITGQDIVWEVAERNSTYEYEKGRWFIPYGYRVQLNTGDQIIGSEGTWQIGDDTDVEAVSIDSPSGHLYIGGNQISDGKIRINCEFVKINPETIQDETISASRVITMMSTQSIIEAEIKDVGGNVIPNNKYRLSMEYKRRNDQVGTSISPDADTVGFTWSIINSSPGFTIDQQGFFQFAAADDIQTVTVRCTLREQRTVIERDVDITCLKVGYPQDLTLTGFTNVRDESKIQLKALLGRSGTFNREDVSAKALWQVTNDRGDTVTVQGVSVDQRGNVSIDPLLSDVRFGIRCTYIENKVRLIQTHYINAHSSYPYYGTAPFGLTTLAVVEANLQSRLRSNVGGTFVFSPRTNEYGYFMCPSRYGSASFGSASDSQGQINAGWKAMDGARWPVTGDDGKTGPLTLQKVYDNVTETLYLYRSNERAFGTAVLTVRYS</sequence>
<dbReference type="Proteomes" id="UP000263742">
    <property type="component" value="Segment"/>
</dbReference>
<dbReference type="EMBL" id="MH460460">
    <property type="protein sequence ID" value="AXG66503.1"/>
    <property type="molecule type" value="Genomic_DNA"/>
</dbReference>
<accession>A0A384ZW78</accession>